<evidence type="ECO:0000256" key="1">
    <source>
        <dbReference type="SAM" id="MobiDB-lite"/>
    </source>
</evidence>
<keyword evidence="3" id="KW-1185">Reference proteome</keyword>
<organism evidence="2 3">
    <name type="scientific">Botryotinia narcissicola</name>
    <dbReference type="NCBI Taxonomy" id="278944"/>
    <lineage>
        <taxon>Eukaryota</taxon>
        <taxon>Fungi</taxon>
        <taxon>Dikarya</taxon>
        <taxon>Ascomycota</taxon>
        <taxon>Pezizomycotina</taxon>
        <taxon>Leotiomycetes</taxon>
        <taxon>Helotiales</taxon>
        <taxon>Sclerotiniaceae</taxon>
        <taxon>Botryotinia</taxon>
    </lineage>
</organism>
<dbReference type="EMBL" id="PQXJ01000277">
    <property type="protein sequence ID" value="TGO54089.1"/>
    <property type="molecule type" value="Genomic_DNA"/>
</dbReference>
<evidence type="ECO:0000313" key="3">
    <source>
        <dbReference type="Proteomes" id="UP000297452"/>
    </source>
</evidence>
<accession>A0A4Z1HXV2</accession>
<feature type="region of interest" description="Disordered" evidence="1">
    <location>
        <begin position="1"/>
        <end position="69"/>
    </location>
</feature>
<comment type="caution">
    <text evidence="2">The sequence shown here is derived from an EMBL/GenBank/DDBJ whole genome shotgun (WGS) entry which is preliminary data.</text>
</comment>
<dbReference type="Proteomes" id="UP000297452">
    <property type="component" value="Unassembled WGS sequence"/>
</dbReference>
<reference evidence="2 3" key="1">
    <citation type="submission" date="2017-12" db="EMBL/GenBank/DDBJ databases">
        <title>Comparative genomics of Botrytis spp.</title>
        <authorList>
            <person name="Valero-Jimenez C.A."/>
            <person name="Tapia P."/>
            <person name="Veloso J."/>
            <person name="Silva-Moreno E."/>
            <person name="Staats M."/>
            <person name="Valdes J.H."/>
            <person name="Van Kan J.A.L."/>
        </authorList>
    </citation>
    <scope>NUCLEOTIDE SEQUENCE [LARGE SCALE GENOMIC DNA]</scope>
    <source>
        <strain evidence="2 3">MUCL2120</strain>
    </source>
</reference>
<proteinExistence type="predicted"/>
<gene>
    <name evidence="2" type="ORF">BOTNAR_0277g00030</name>
</gene>
<name>A0A4Z1HXV2_9HELO</name>
<sequence length="69" mass="7432">MPENKTSASRSSSTDSKHISKKYVIVRDPNGEEVSSPSVYDSGKLTPKKEGGKTSKKTGGNNKYLTGQK</sequence>
<dbReference type="AlphaFoldDB" id="A0A4Z1HXV2"/>
<protein>
    <submittedName>
        <fullName evidence="2">Uncharacterized protein</fullName>
    </submittedName>
</protein>
<evidence type="ECO:0000313" key="2">
    <source>
        <dbReference type="EMBL" id="TGO54089.1"/>
    </source>
</evidence>